<evidence type="ECO:0000256" key="1">
    <source>
        <dbReference type="SAM" id="Phobius"/>
    </source>
</evidence>
<dbReference type="EMBL" id="JACEFB010000016">
    <property type="protein sequence ID" value="MBA2227576.1"/>
    <property type="molecule type" value="Genomic_DNA"/>
</dbReference>
<sequence>MNRTYRWLRRCVWTTWLGIIALGCNPLATIAFLTHRDVPVAARYPLFPKEGPKRDKVVVAIFVNPGVGLGYEFAGAEDVLASELAKKMPEMAKENKKNLEVVPPAKVNEFKRKNPNWKNGMSPLAWGKALGADYVLDIHLMKMSLFQPGSQNQLYEGRAEVHVFLYDVHSGGAPEHYVHPFAFPRTGFRDATSIPVGAFRKAFLERLAVEIAQYHLDYRADSGIAESRW</sequence>
<evidence type="ECO:0000313" key="2">
    <source>
        <dbReference type="EMBL" id="MBA2227576.1"/>
    </source>
</evidence>
<reference evidence="2 3" key="1">
    <citation type="submission" date="2020-07" db="EMBL/GenBank/DDBJ databases">
        <title>Thermogemmata thermophila gen. nov., sp. nov., a novel moderate thermophilic planctomycete from a Kamchatka hot spring.</title>
        <authorList>
            <person name="Elcheninov A.G."/>
            <person name="Podosokorskaya O.A."/>
            <person name="Kovaleva O.L."/>
            <person name="Novikov A."/>
            <person name="Bonch-Osmolovskaya E.A."/>
            <person name="Toshchakov S.V."/>
            <person name="Kublanov I.V."/>
        </authorList>
    </citation>
    <scope>NUCLEOTIDE SEQUENCE [LARGE SCALE GENOMIC DNA]</scope>
    <source>
        <strain evidence="2 3">2918</strain>
    </source>
</reference>
<gene>
    <name evidence="2" type="ORF">H0921_15565</name>
</gene>
<dbReference type="AlphaFoldDB" id="A0A7V8VGN0"/>
<accession>A0A7V8VGN0</accession>
<keyword evidence="1" id="KW-1133">Transmembrane helix</keyword>
<protein>
    <submittedName>
        <fullName evidence="2">Uncharacterized protein</fullName>
    </submittedName>
</protein>
<keyword evidence="1" id="KW-0472">Membrane</keyword>
<name>A0A7V8VGN0_9BACT</name>
<comment type="caution">
    <text evidence="2">The sequence shown here is derived from an EMBL/GenBank/DDBJ whole genome shotgun (WGS) entry which is preliminary data.</text>
</comment>
<proteinExistence type="predicted"/>
<dbReference type="RefSeq" id="WP_194539444.1">
    <property type="nucleotide sequence ID" value="NZ_JACEFB010000016.1"/>
</dbReference>
<keyword evidence="3" id="KW-1185">Reference proteome</keyword>
<dbReference type="Proteomes" id="UP000542342">
    <property type="component" value="Unassembled WGS sequence"/>
</dbReference>
<evidence type="ECO:0000313" key="3">
    <source>
        <dbReference type="Proteomes" id="UP000542342"/>
    </source>
</evidence>
<organism evidence="2 3">
    <name type="scientific">Thermogemmata fonticola</name>
    <dbReference type="NCBI Taxonomy" id="2755323"/>
    <lineage>
        <taxon>Bacteria</taxon>
        <taxon>Pseudomonadati</taxon>
        <taxon>Planctomycetota</taxon>
        <taxon>Planctomycetia</taxon>
        <taxon>Gemmatales</taxon>
        <taxon>Gemmataceae</taxon>
        <taxon>Thermogemmata</taxon>
    </lineage>
</organism>
<dbReference type="PROSITE" id="PS51257">
    <property type="entry name" value="PROKAR_LIPOPROTEIN"/>
    <property type="match status" value="1"/>
</dbReference>
<feature type="transmembrane region" description="Helical" evidence="1">
    <location>
        <begin position="12"/>
        <end position="33"/>
    </location>
</feature>
<keyword evidence="1" id="KW-0812">Transmembrane</keyword>